<feature type="compositionally biased region" description="Basic and acidic residues" evidence="1">
    <location>
        <begin position="222"/>
        <end position="232"/>
    </location>
</feature>
<accession>A0A0G4HZ28</accession>
<sequence length="346" mass="36701">MGDLGENSSPDYEALVQANLKKYEAVPPMKINSPIEALRLDLTFVVQNSCPELLQGVQVQFIDSAPDSALPVGAMPSSQEPNVPSRVREGLMPFAYGSSSQQLVVVCDVAVLKGRDLGSVEAVGALLLPLRGTVLSEAQKFSSQAGGRNTDFLACADSLISKAILSEGYQYRSQRAALQAAFNACGVRPKAGGALAGRSDSDTNGPSAGTPGADAPVSSGPVKDDVAGKPVEKGGPNVPKHLAQEAQSCMNGLRGRWTLANRITHSGEDRAPVMIEDTSSSIPPCDLVRHVIRGDSGISIPIFVDAVAKRESVDRRFASLRRFNDLPKAPTLSSRTMVHFKVAFRY</sequence>
<name>A0A0G4HZ28_9ALVE</name>
<dbReference type="AlphaFoldDB" id="A0A0G4HZ28"/>
<evidence type="ECO:0000313" key="2">
    <source>
        <dbReference type="EMBL" id="CEM49791.1"/>
    </source>
</evidence>
<dbReference type="VEuPathDB" id="CryptoDB:Cvel_33780"/>
<reference evidence="2" key="1">
    <citation type="submission" date="2014-11" db="EMBL/GenBank/DDBJ databases">
        <authorList>
            <person name="Otto D Thomas"/>
            <person name="Naeem Raeece"/>
        </authorList>
    </citation>
    <scope>NUCLEOTIDE SEQUENCE</scope>
</reference>
<organism evidence="2">
    <name type="scientific">Chromera velia CCMP2878</name>
    <dbReference type="NCBI Taxonomy" id="1169474"/>
    <lineage>
        <taxon>Eukaryota</taxon>
        <taxon>Sar</taxon>
        <taxon>Alveolata</taxon>
        <taxon>Colpodellida</taxon>
        <taxon>Chromeraceae</taxon>
        <taxon>Chromera</taxon>
    </lineage>
</organism>
<proteinExistence type="predicted"/>
<evidence type="ECO:0000256" key="1">
    <source>
        <dbReference type="SAM" id="MobiDB-lite"/>
    </source>
</evidence>
<dbReference type="EMBL" id="CDMZ01004454">
    <property type="protein sequence ID" value="CEM49791.1"/>
    <property type="molecule type" value="Genomic_DNA"/>
</dbReference>
<feature type="region of interest" description="Disordered" evidence="1">
    <location>
        <begin position="193"/>
        <end position="240"/>
    </location>
</feature>
<protein>
    <submittedName>
        <fullName evidence="2">Uncharacterized protein</fullName>
    </submittedName>
</protein>
<gene>
    <name evidence="2" type="ORF">Cvel_33780</name>
</gene>